<keyword evidence="8" id="KW-1185">Reference proteome</keyword>
<evidence type="ECO:0000256" key="1">
    <source>
        <dbReference type="ARBA" id="ARBA00022679"/>
    </source>
</evidence>
<name>A0ABY4FM74_9MICO</name>
<dbReference type="RefSeq" id="WP_244728115.1">
    <property type="nucleotide sequence ID" value="NZ_CP095045.1"/>
</dbReference>
<reference evidence="7 8" key="1">
    <citation type="submission" date="2022-04" db="EMBL/GenBank/DDBJ databases">
        <title>Leucobacter sp. isolated from rhizosphere of garlic.</title>
        <authorList>
            <person name="Won M."/>
            <person name="Lee C.-M."/>
            <person name="Woen H.-Y."/>
            <person name="Kwon S.-W."/>
        </authorList>
    </citation>
    <scope>NUCLEOTIDE SEQUENCE [LARGE SCALE GENOMIC DNA]</scope>
    <source>
        <strain evidence="7 8">H21R-40</strain>
    </source>
</reference>
<dbReference type="EMBL" id="CP095045">
    <property type="protein sequence ID" value="UOQ57382.1"/>
    <property type="molecule type" value="Genomic_DNA"/>
</dbReference>
<dbReference type="GO" id="GO:0016301">
    <property type="term" value="F:kinase activity"/>
    <property type="evidence" value="ECO:0007669"/>
    <property type="project" value="UniProtKB-KW"/>
</dbReference>
<evidence type="ECO:0000256" key="4">
    <source>
        <dbReference type="ARBA" id="ARBA00022840"/>
    </source>
</evidence>
<dbReference type="PROSITE" id="PS51480">
    <property type="entry name" value="DHAL"/>
    <property type="match status" value="1"/>
</dbReference>
<keyword evidence="3 7" id="KW-0418">Kinase</keyword>
<dbReference type="SUPFAM" id="SSF101473">
    <property type="entry name" value="DhaL-like"/>
    <property type="match status" value="1"/>
</dbReference>
<keyword evidence="4" id="KW-0067">ATP-binding</keyword>
<dbReference type="Gene3D" id="3.40.50.10440">
    <property type="entry name" value="Dihydroxyacetone kinase, domain 1"/>
    <property type="match status" value="1"/>
</dbReference>
<evidence type="ECO:0000256" key="2">
    <source>
        <dbReference type="ARBA" id="ARBA00022741"/>
    </source>
</evidence>
<dbReference type="Gene3D" id="1.25.40.340">
    <property type="match status" value="1"/>
</dbReference>
<evidence type="ECO:0000313" key="7">
    <source>
        <dbReference type="EMBL" id="UOQ57382.1"/>
    </source>
</evidence>
<feature type="domain" description="DhaK" evidence="6">
    <location>
        <begin position="7"/>
        <end position="328"/>
    </location>
</feature>
<dbReference type="InterPro" id="IPR004006">
    <property type="entry name" value="DhaK_dom"/>
</dbReference>
<dbReference type="PANTHER" id="PTHR28629:SF4">
    <property type="entry name" value="TRIOKINASE_FMN CYCLASE"/>
    <property type="match status" value="1"/>
</dbReference>
<dbReference type="InterPro" id="IPR004007">
    <property type="entry name" value="DhaL_dom"/>
</dbReference>
<dbReference type="PROSITE" id="PS51481">
    <property type="entry name" value="DHAK"/>
    <property type="match status" value="1"/>
</dbReference>
<dbReference type="SUPFAM" id="SSF82549">
    <property type="entry name" value="DAK1/DegV-like"/>
    <property type="match status" value="1"/>
</dbReference>
<evidence type="ECO:0000259" key="5">
    <source>
        <dbReference type="PROSITE" id="PS51480"/>
    </source>
</evidence>
<sequence length="566" mass="56354">MKKIIGDPDRVIEDYIAGLVAGSAHLARLAGWPVVVRSPETRKPRDRVAIVAGGGSGHEPAHAGYVGAGMLDAAVLGPVFTSPSVDAVLAAVRAVATDAGVLLVVKNYTGDRLNFGLAAELARAEGIRVETVLVADDAALGEGSRVGARGLTATVLAHKVAGASAERGGSLEEIAAVVRRLLAGAATMGVALGPCSVPGAEANFALGADEVEWGLGIHGEAGAERSGIVPAAAIAERLLDTVCSARGFAPGTEVVALVNGLGGTPDLELRILQGAVLAGLTRRGLRARMSWAGAFLTSLEMPGASLTVAAVDAELLELLAEETSVAAFPRTTPLLDPERVTELPAPADPVAAAVGTASASEVVLLHAAVAALAQALGDAEPELSALDRRVGDGDLGINLARGAAAVRAAGERLAGLPDPAAYLRALSEVLRREIGGTSGPLYSTLVLGLAESLRGVPHPGPQEWAEAAAHGVARVRRVGGAAPGDSTMVDALVPGVAALAAAAGPRERLAAAAAAARAGAEATAALTPSLGRSSYLGERAVGVPDPGAVAVAIQLEALAAHLGGGA</sequence>
<dbReference type="InterPro" id="IPR036117">
    <property type="entry name" value="DhaL_dom_sf"/>
</dbReference>
<dbReference type="Gene3D" id="3.30.1180.20">
    <property type="entry name" value="Dihydroxyacetone kinase, domain 2"/>
    <property type="match status" value="1"/>
</dbReference>
<evidence type="ECO:0000259" key="6">
    <source>
        <dbReference type="PROSITE" id="PS51481"/>
    </source>
</evidence>
<protein>
    <submittedName>
        <fullName evidence="7">Dihydroxyacetone kinase family protein</fullName>
    </submittedName>
</protein>
<feature type="domain" description="DhaL" evidence="5">
    <location>
        <begin position="363"/>
        <end position="560"/>
    </location>
</feature>
<gene>
    <name evidence="7" type="ORF">MUN78_00630</name>
</gene>
<dbReference type="NCBIfam" id="NF011049">
    <property type="entry name" value="PRK14479.1"/>
    <property type="match status" value="1"/>
</dbReference>
<organism evidence="7 8">
    <name type="scientific">Leucobacter allii</name>
    <dbReference type="NCBI Taxonomy" id="2932247"/>
    <lineage>
        <taxon>Bacteria</taxon>
        <taxon>Bacillati</taxon>
        <taxon>Actinomycetota</taxon>
        <taxon>Actinomycetes</taxon>
        <taxon>Micrococcales</taxon>
        <taxon>Microbacteriaceae</taxon>
        <taxon>Leucobacter</taxon>
    </lineage>
</organism>
<dbReference type="Pfam" id="PF02734">
    <property type="entry name" value="Dak2"/>
    <property type="match status" value="1"/>
</dbReference>
<dbReference type="InterPro" id="IPR050861">
    <property type="entry name" value="Dihydroxyacetone_Kinase"/>
</dbReference>
<keyword evidence="1" id="KW-0808">Transferase</keyword>
<proteinExistence type="predicted"/>
<evidence type="ECO:0000313" key="8">
    <source>
        <dbReference type="Proteomes" id="UP000831786"/>
    </source>
</evidence>
<accession>A0ABY4FM74</accession>
<evidence type="ECO:0000256" key="3">
    <source>
        <dbReference type="ARBA" id="ARBA00022777"/>
    </source>
</evidence>
<dbReference type="Proteomes" id="UP000831786">
    <property type="component" value="Chromosome"/>
</dbReference>
<dbReference type="PANTHER" id="PTHR28629">
    <property type="entry name" value="TRIOKINASE/FMN CYCLASE"/>
    <property type="match status" value="1"/>
</dbReference>
<dbReference type="Pfam" id="PF02733">
    <property type="entry name" value="Dak1"/>
    <property type="match status" value="1"/>
</dbReference>
<keyword evidence="2" id="KW-0547">Nucleotide-binding</keyword>
<dbReference type="SMART" id="SM01120">
    <property type="entry name" value="Dak2"/>
    <property type="match status" value="1"/>
</dbReference>